<dbReference type="Proteomes" id="UP000235836">
    <property type="component" value="Unassembled WGS sequence"/>
</dbReference>
<sequence length="291" mass="32940">MEFVVLPRAQWEAAAEAHEARARQWIEPNLQRRARGEKHPIWDFIFEYYAVRPTHLYRWHPGVGVALADAADAPYSQWRDYSISSDGTVCVDVSSFVAHRGASLSKTLELLIAMESNREQFDCFGLHEWAMVYRSKEPRHDLPLRLGSAGTAEVVESHTLKCTHFDAYRFFTPPAKPLNLTVLSNDSRPAHDQCACLHTGMDLFKWAFKAGPLIPGSLLLDCLELAMDIRLLDMEASPYDCRPLGYGVVPIETAEGKAEYVAKQRAFSERAEPLRHQLVCFYERALSSGKV</sequence>
<dbReference type="EMBL" id="PNHG01000002">
    <property type="protein sequence ID" value="PMC65183.1"/>
    <property type="molecule type" value="Genomic_DNA"/>
</dbReference>
<name>A0A2N6T790_9CORY</name>
<keyword evidence="2" id="KW-1185">Reference proteome</keyword>
<proteinExistence type="predicted"/>
<evidence type="ECO:0000313" key="2">
    <source>
        <dbReference type="Proteomes" id="UP000235836"/>
    </source>
</evidence>
<accession>A0A2N6T790</accession>
<dbReference type="AlphaFoldDB" id="A0A2N6T790"/>
<organism evidence="1 2">
    <name type="scientific">Corynebacterium tuscaniense</name>
    <dbReference type="NCBI Taxonomy" id="302449"/>
    <lineage>
        <taxon>Bacteria</taxon>
        <taxon>Bacillati</taxon>
        <taxon>Actinomycetota</taxon>
        <taxon>Actinomycetes</taxon>
        <taxon>Mycobacteriales</taxon>
        <taxon>Corynebacteriaceae</taxon>
        <taxon>Corynebacterium</taxon>
    </lineage>
</organism>
<gene>
    <name evidence="1" type="ORF">CJ203_01835</name>
</gene>
<comment type="caution">
    <text evidence="1">The sequence shown here is derived from an EMBL/GenBank/DDBJ whole genome shotgun (WGS) entry which is preliminary data.</text>
</comment>
<dbReference type="RefSeq" id="WP_102723339.1">
    <property type="nucleotide sequence ID" value="NZ_PNHG01000002.1"/>
</dbReference>
<reference evidence="1 2" key="1">
    <citation type="submission" date="2017-09" db="EMBL/GenBank/DDBJ databases">
        <title>Bacterial strain isolated from the female urinary microbiota.</title>
        <authorList>
            <person name="Thomas-White K."/>
            <person name="Kumar N."/>
            <person name="Forster S."/>
            <person name="Putonti C."/>
            <person name="Lawley T."/>
            <person name="Wolfe A.J."/>
        </authorList>
    </citation>
    <scope>NUCLEOTIDE SEQUENCE [LARGE SCALE GENOMIC DNA]</scope>
    <source>
        <strain evidence="1 2">UMB0792</strain>
    </source>
</reference>
<evidence type="ECO:0000313" key="1">
    <source>
        <dbReference type="EMBL" id="PMC65183.1"/>
    </source>
</evidence>
<protein>
    <submittedName>
        <fullName evidence="1">3-methyladenine DNA glycosylase</fullName>
    </submittedName>
</protein>